<keyword evidence="6" id="KW-0106">Calcium</keyword>
<comment type="caution">
    <text evidence="9">The sequence shown here is derived from an EMBL/GenBank/DDBJ whole genome shotgun (WGS) entry which is preliminary data.</text>
</comment>
<dbReference type="GO" id="GO:0005975">
    <property type="term" value="P:carbohydrate metabolic process"/>
    <property type="evidence" value="ECO:0007669"/>
    <property type="project" value="InterPro"/>
</dbReference>
<feature type="compositionally biased region" description="Basic and acidic residues" evidence="8">
    <location>
        <begin position="836"/>
        <end position="846"/>
    </location>
</feature>
<dbReference type="GO" id="GO:1904380">
    <property type="term" value="P:endoplasmic reticulum mannose trimming"/>
    <property type="evidence" value="ECO:0007669"/>
    <property type="project" value="InterPro"/>
</dbReference>
<comment type="subcellular location">
    <subcellularLocation>
        <location evidence="1">Endoplasmic reticulum</location>
    </subcellularLocation>
</comment>
<evidence type="ECO:0000256" key="6">
    <source>
        <dbReference type="PIRSR" id="PIRSR601382-2"/>
    </source>
</evidence>
<dbReference type="GO" id="GO:0005509">
    <property type="term" value="F:calcium ion binding"/>
    <property type="evidence" value="ECO:0007669"/>
    <property type="project" value="InterPro"/>
</dbReference>
<dbReference type="EC" id="3.2.1.-" evidence="7"/>
<evidence type="ECO:0000313" key="9">
    <source>
        <dbReference type="EMBL" id="RKF53946.1"/>
    </source>
</evidence>
<dbReference type="Gene3D" id="1.50.10.10">
    <property type="match status" value="1"/>
</dbReference>
<dbReference type="InterPro" id="IPR001382">
    <property type="entry name" value="Glyco_hydro_47"/>
</dbReference>
<evidence type="ECO:0000256" key="3">
    <source>
        <dbReference type="ARBA" id="ARBA00022824"/>
    </source>
</evidence>
<protein>
    <recommendedName>
        <fullName evidence="7">alpha-1,2-Mannosidase</fullName>
        <ecNumber evidence="7">3.2.1.-</ecNumber>
    </recommendedName>
</protein>
<organism evidence="9 10">
    <name type="scientific">Golovinomyces cichoracearum</name>
    <dbReference type="NCBI Taxonomy" id="62708"/>
    <lineage>
        <taxon>Eukaryota</taxon>
        <taxon>Fungi</taxon>
        <taxon>Dikarya</taxon>
        <taxon>Ascomycota</taxon>
        <taxon>Pezizomycotina</taxon>
        <taxon>Leotiomycetes</taxon>
        <taxon>Erysiphales</taxon>
        <taxon>Erysiphaceae</taxon>
        <taxon>Golovinomyces</taxon>
    </lineage>
</organism>
<evidence type="ECO:0000256" key="5">
    <source>
        <dbReference type="PIRSR" id="PIRSR601382-1"/>
    </source>
</evidence>
<evidence type="ECO:0000313" key="10">
    <source>
        <dbReference type="Proteomes" id="UP000285405"/>
    </source>
</evidence>
<keyword evidence="6" id="KW-0479">Metal-binding</keyword>
<dbReference type="UniPathway" id="UPA00378"/>
<dbReference type="InterPro" id="IPR036026">
    <property type="entry name" value="Seven-hairpin_glycosidases"/>
</dbReference>
<proteinExistence type="inferred from homology"/>
<feature type="active site" description="Proton donor" evidence="5">
    <location>
        <position position="482"/>
    </location>
</feature>
<feature type="region of interest" description="Disordered" evidence="8">
    <location>
        <begin position="827"/>
        <end position="846"/>
    </location>
</feature>
<evidence type="ECO:0000256" key="2">
    <source>
        <dbReference type="ARBA" id="ARBA00007658"/>
    </source>
</evidence>
<dbReference type="GO" id="GO:0036503">
    <property type="term" value="P:ERAD pathway"/>
    <property type="evidence" value="ECO:0007669"/>
    <property type="project" value="UniProtKB-ARBA"/>
</dbReference>
<evidence type="ECO:0000256" key="1">
    <source>
        <dbReference type="ARBA" id="ARBA00004240"/>
    </source>
</evidence>
<keyword evidence="4" id="KW-0325">Glycoprotein</keyword>
<evidence type="ECO:0000256" key="4">
    <source>
        <dbReference type="ARBA" id="ARBA00023180"/>
    </source>
</evidence>
<dbReference type="EMBL" id="MCBR01021649">
    <property type="protein sequence ID" value="RKF53946.1"/>
    <property type="molecule type" value="Genomic_DNA"/>
</dbReference>
<name>A0A420H945_9PEZI</name>
<dbReference type="GO" id="GO:0044322">
    <property type="term" value="C:endoplasmic reticulum quality control compartment"/>
    <property type="evidence" value="ECO:0007669"/>
    <property type="project" value="GOC"/>
</dbReference>
<comment type="similarity">
    <text evidence="2 7">Belongs to the glycosyl hydrolase 47 family.</text>
</comment>
<comment type="cofactor">
    <cofactor evidence="6">
        <name>Ca(2+)</name>
        <dbReference type="ChEBI" id="CHEBI:29108"/>
    </cofactor>
</comment>
<feature type="binding site" evidence="6">
    <location>
        <position position="589"/>
    </location>
    <ligand>
        <name>Ca(2+)</name>
        <dbReference type="ChEBI" id="CHEBI:29108"/>
    </ligand>
</feature>
<dbReference type="Proteomes" id="UP000285405">
    <property type="component" value="Unassembled WGS sequence"/>
</dbReference>
<keyword evidence="3" id="KW-0256">Endoplasmic reticulum</keyword>
<dbReference type="GO" id="GO:0004571">
    <property type="term" value="F:mannosyl-oligosaccharide 1,2-alpha-mannosidase activity"/>
    <property type="evidence" value="ECO:0007669"/>
    <property type="project" value="InterPro"/>
</dbReference>
<dbReference type="PANTHER" id="PTHR45679">
    <property type="entry name" value="ER DEGRADATION-ENHANCING ALPHA-MANNOSIDASE-LIKE PROTEIN 2"/>
    <property type="match status" value="1"/>
</dbReference>
<feature type="active site" evidence="5">
    <location>
        <position position="352"/>
    </location>
</feature>
<feature type="active site" description="Proton donor" evidence="5">
    <location>
        <position position="168"/>
    </location>
</feature>
<dbReference type="Pfam" id="PF01532">
    <property type="entry name" value="Glyco_hydro_47"/>
    <property type="match status" value="1"/>
</dbReference>
<dbReference type="InterPro" id="IPR012341">
    <property type="entry name" value="6hp_glycosidase-like_sf"/>
</dbReference>
<reference evidence="9 10" key="1">
    <citation type="journal article" date="2018" name="BMC Genomics">
        <title>Comparative genome analyses reveal sequence features reflecting distinct modes of host-adaptation between dicot and monocot powdery mildew.</title>
        <authorList>
            <person name="Wu Y."/>
            <person name="Ma X."/>
            <person name="Pan Z."/>
            <person name="Kale S.D."/>
            <person name="Song Y."/>
            <person name="King H."/>
            <person name="Zhang Q."/>
            <person name="Presley C."/>
            <person name="Deng X."/>
            <person name="Wei C.I."/>
            <person name="Xiao S."/>
        </authorList>
    </citation>
    <scope>NUCLEOTIDE SEQUENCE [LARGE SCALE GENOMIC DNA]</scope>
    <source>
        <strain evidence="9">UCSC1</strain>
    </source>
</reference>
<dbReference type="InterPro" id="IPR044674">
    <property type="entry name" value="EDEM1/2/3"/>
</dbReference>
<evidence type="ECO:0000256" key="7">
    <source>
        <dbReference type="RuleBase" id="RU361193"/>
    </source>
</evidence>
<dbReference type="PRINTS" id="PR00747">
    <property type="entry name" value="GLYHDRLASE47"/>
</dbReference>
<keyword evidence="7" id="KW-0378">Hydrolase</keyword>
<feature type="active site" evidence="5">
    <location>
        <position position="503"/>
    </location>
</feature>
<dbReference type="PANTHER" id="PTHR45679:SF5">
    <property type="entry name" value="ER DEGRADATION-ENHANCING ALPHA-MANNOSIDASE-LIKE PROTEIN 1"/>
    <property type="match status" value="1"/>
</dbReference>
<dbReference type="AlphaFoldDB" id="A0A420H945"/>
<accession>A0A420H945</accession>
<gene>
    <name evidence="9" type="ORF">GcC1_216019</name>
</gene>
<evidence type="ECO:0000256" key="8">
    <source>
        <dbReference type="SAM" id="MobiDB-lite"/>
    </source>
</evidence>
<dbReference type="SUPFAM" id="SSF48225">
    <property type="entry name" value="Seven-hairpin glycosidases"/>
    <property type="match status" value="1"/>
</dbReference>
<dbReference type="OrthoDB" id="8118055at2759"/>
<keyword evidence="7" id="KW-0326">Glycosidase</keyword>
<sequence length="1079" mass="119444">MRLRWQFLLSSSRLKDKQVSGCGISVIYAVWLVAASAMSTERIARLRQETIEMFYHGFDNYMNVAFPEDEIRPVTCVPLTRDQYNPHNVELNDVLGNYSLTLIDSLSSLAILASSPADESATGDRALQDFQNGVASLVLNYGDGTRGPEGEGLRARGFNIDSKVQVFETVIRGVGGLLSAHLFAVGELPISRYHPEPVKASSTQKTTGDDGKFEIKWSNGLTYNGQLLRLALDLGERLLPAFYTSTGIPYPRVNLRHGIPFYLNSPLHKFPKKVLDGPEEITETCSAGAGSLVLEFTVLSRLTNDMRFEQLAKRAFWAVWNKRSSIGLLGSGIDAENGQWIGAYSGIGAGTDSFLEYALKTHILLSGREISNYTVPQIDGLDSRLDPNTLHCPLTAEENSSAAFLDAWHEAHAAVKRHLYVKTHHPHYINVHLSTGSPQAYWIDSLSAYYPGLLAMAGEIEEAIETHLLYTALWTKYSALPERWSVRDGQVEGSLGWWPGRPEFIESNYHIYQATRDPWYLHVGEMVLNDIKRRCHTRCGWSGLQDVRTGEKSDRMESFFLGETAKYLYLLFDPDHPLNSLDASYVFTTEGHPLLIPVAGNSTNKIPKSPTPVVTRDLKNKKLRSTCPIPPSPIPLTVSVTAARRDLFHASSLIGLNFLPKHHHVGESDLAQSDSTLISSHETLNYTIYPWTLPKSLIPVNGMCDLLPLKNTFTIEFPASSTLQKTDDSNFVVFGTQNLLRVPRGILVKSLSGIRLGLVRDTLSSSMADDSSTESWRVWDISNIPLGRDEQIFISRDVVGEMVDPSFTRIRDPLMLDLVVQLDSDLNTSSSGMNKQHSDNGKKMGSDYDLTNPGVASEYKILISSFLQSFTSILSSPAPTPTEKIKSQQNYHTTLLPAILPTGIGAAPVPDVPDAPGLDRTHQNSKLSWTTFSFVGDGCGGKIEDTVPVNHHVIVIRRGGCSFSQKLSNIPSFAPTSKSLQLVIIVSGEADEHGDEFDSIDSENGEGTGWTKNHQMIRPLLDKVQVTPSGLMRHNQVAMVMISGGLEVENLLRRARSLGFRRRYYVESQGDIVTNIVLD</sequence>
<dbReference type="GO" id="GO:0016020">
    <property type="term" value="C:membrane"/>
    <property type="evidence" value="ECO:0007669"/>
    <property type="project" value="InterPro"/>
</dbReference>